<dbReference type="EMBL" id="JAPDDT010000008">
    <property type="protein sequence ID" value="MCW1924500.1"/>
    <property type="molecule type" value="Genomic_DNA"/>
</dbReference>
<sequence length="166" mass="18458">MEEFQRLLDRKLAAGNHRRQQRVMAWAGLLDAAGWYVAIARGDGSLWLGEHAKGFLERLGEVPDQWPALVELLGRVPGTRVDLSGESVCLWSDREAATSMGTLAVPLTKRESEVWEWIRRGKTTPEIAVILGCAPRTVETHVGNLYRKIGVRDRGSAILGKPFAKE</sequence>
<comment type="caution">
    <text evidence="5">The sequence shown here is derived from an EMBL/GenBank/DDBJ whole genome shotgun (WGS) entry which is preliminary data.</text>
</comment>
<organism evidence="5 6">
    <name type="scientific">Luteolibacter arcticus</name>
    <dbReference type="NCBI Taxonomy" id="1581411"/>
    <lineage>
        <taxon>Bacteria</taxon>
        <taxon>Pseudomonadati</taxon>
        <taxon>Verrucomicrobiota</taxon>
        <taxon>Verrucomicrobiia</taxon>
        <taxon>Verrucomicrobiales</taxon>
        <taxon>Verrucomicrobiaceae</taxon>
        <taxon>Luteolibacter</taxon>
    </lineage>
</organism>
<dbReference type="PROSITE" id="PS00622">
    <property type="entry name" value="HTH_LUXR_1"/>
    <property type="match status" value="1"/>
</dbReference>
<dbReference type="InterPro" id="IPR000792">
    <property type="entry name" value="Tscrpt_reg_LuxR_C"/>
</dbReference>
<keyword evidence="6" id="KW-1185">Reference proteome</keyword>
<dbReference type="SMART" id="SM00421">
    <property type="entry name" value="HTH_LUXR"/>
    <property type="match status" value="1"/>
</dbReference>
<dbReference type="PANTHER" id="PTHR44688:SF16">
    <property type="entry name" value="DNA-BINDING TRANSCRIPTIONAL ACTIVATOR DEVR_DOSR"/>
    <property type="match status" value="1"/>
</dbReference>
<evidence type="ECO:0000256" key="1">
    <source>
        <dbReference type="ARBA" id="ARBA00023015"/>
    </source>
</evidence>
<protein>
    <submittedName>
        <fullName evidence="5">Helix-turn-helix transcriptional regulator</fullName>
    </submittedName>
</protein>
<evidence type="ECO:0000256" key="3">
    <source>
        <dbReference type="ARBA" id="ARBA00023163"/>
    </source>
</evidence>
<reference evidence="5 6" key="1">
    <citation type="submission" date="2022-10" db="EMBL/GenBank/DDBJ databases">
        <title>Luteolibacter arcticus strain CCTCC AB 2014275, whole genome shotgun sequencing project.</title>
        <authorList>
            <person name="Zhao G."/>
            <person name="Shen L."/>
        </authorList>
    </citation>
    <scope>NUCLEOTIDE SEQUENCE [LARGE SCALE GENOMIC DNA]</scope>
    <source>
        <strain evidence="5 6">CCTCC AB 2014275</strain>
    </source>
</reference>
<dbReference type="InterPro" id="IPR016032">
    <property type="entry name" value="Sig_transdc_resp-reg_C-effctor"/>
</dbReference>
<evidence type="ECO:0000259" key="4">
    <source>
        <dbReference type="PROSITE" id="PS50043"/>
    </source>
</evidence>
<keyword evidence="3" id="KW-0804">Transcription</keyword>
<dbReference type="Gene3D" id="1.10.10.10">
    <property type="entry name" value="Winged helix-like DNA-binding domain superfamily/Winged helix DNA-binding domain"/>
    <property type="match status" value="1"/>
</dbReference>
<dbReference type="SUPFAM" id="SSF46894">
    <property type="entry name" value="C-terminal effector domain of the bipartite response regulators"/>
    <property type="match status" value="1"/>
</dbReference>
<evidence type="ECO:0000313" key="6">
    <source>
        <dbReference type="Proteomes" id="UP001320876"/>
    </source>
</evidence>
<dbReference type="PRINTS" id="PR00038">
    <property type="entry name" value="HTHLUXR"/>
</dbReference>
<keyword evidence="1" id="KW-0805">Transcription regulation</keyword>
<dbReference type="InterPro" id="IPR036388">
    <property type="entry name" value="WH-like_DNA-bd_sf"/>
</dbReference>
<name>A0ABT3GM05_9BACT</name>
<keyword evidence="2" id="KW-0238">DNA-binding</keyword>
<dbReference type="Proteomes" id="UP001320876">
    <property type="component" value="Unassembled WGS sequence"/>
</dbReference>
<dbReference type="RefSeq" id="WP_264488607.1">
    <property type="nucleotide sequence ID" value="NZ_JAPDDT010000008.1"/>
</dbReference>
<dbReference type="PANTHER" id="PTHR44688">
    <property type="entry name" value="DNA-BINDING TRANSCRIPTIONAL ACTIVATOR DEVR_DOSR"/>
    <property type="match status" value="1"/>
</dbReference>
<dbReference type="CDD" id="cd06170">
    <property type="entry name" value="LuxR_C_like"/>
    <property type="match status" value="1"/>
</dbReference>
<accession>A0ABT3GM05</accession>
<dbReference type="PROSITE" id="PS50043">
    <property type="entry name" value="HTH_LUXR_2"/>
    <property type="match status" value="1"/>
</dbReference>
<evidence type="ECO:0000313" key="5">
    <source>
        <dbReference type="EMBL" id="MCW1924500.1"/>
    </source>
</evidence>
<proteinExistence type="predicted"/>
<feature type="domain" description="HTH luxR-type" evidence="4">
    <location>
        <begin position="100"/>
        <end position="166"/>
    </location>
</feature>
<gene>
    <name evidence="5" type="ORF">OKA05_18180</name>
</gene>
<dbReference type="Pfam" id="PF00196">
    <property type="entry name" value="GerE"/>
    <property type="match status" value="1"/>
</dbReference>
<evidence type="ECO:0000256" key="2">
    <source>
        <dbReference type="ARBA" id="ARBA00023125"/>
    </source>
</evidence>